<dbReference type="EMBL" id="BSDR01000001">
    <property type="protein sequence ID" value="GLI32767.1"/>
    <property type="molecule type" value="Genomic_DNA"/>
</dbReference>
<dbReference type="Proteomes" id="UP001144372">
    <property type="component" value="Unassembled WGS sequence"/>
</dbReference>
<keyword evidence="1" id="KW-0472">Membrane</keyword>
<gene>
    <name evidence="3" type="ORF">DAMNIGENAA_02000</name>
</gene>
<accession>A0A9W6CYV1</accession>
<keyword evidence="4" id="KW-1185">Reference proteome</keyword>
<evidence type="ECO:0000256" key="1">
    <source>
        <dbReference type="SAM" id="Phobius"/>
    </source>
</evidence>
<evidence type="ECO:0008006" key="5">
    <source>
        <dbReference type="Google" id="ProtNLM"/>
    </source>
</evidence>
<name>A0A9W6CYV1_9BACT</name>
<reference evidence="3" key="1">
    <citation type="submission" date="2022-12" db="EMBL/GenBank/DDBJ databases">
        <title>Reference genome sequencing for broad-spectrum identification of bacterial and archaeal isolates by mass spectrometry.</title>
        <authorList>
            <person name="Sekiguchi Y."/>
            <person name="Tourlousse D.M."/>
        </authorList>
    </citation>
    <scope>NUCLEOTIDE SEQUENCE</scope>
    <source>
        <strain evidence="3">ASRB1</strain>
    </source>
</reference>
<keyword evidence="1" id="KW-1133">Transmembrane helix</keyword>
<sequence length="182" mass="19812">MKIWKTLFPVILSAFLLVSVSAAAQAPVALDLQPGGKNPTSPVMGDHLQFWSTITNTGGTPIEGLVAWISLVEIDPGNEQPVDLEDWSAHKAVTGASLKPGETLRTDWPMRLIKGGDYRVVVSVTDRGGRQVYTSPTIQFHVRQKPVLQAGRVLPVAAAIPLLFIGLMIFNNTRRRHGNGRL</sequence>
<comment type="caution">
    <text evidence="3">The sequence shown here is derived from an EMBL/GenBank/DDBJ whole genome shotgun (WGS) entry which is preliminary data.</text>
</comment>
<evidence type="ECO:0000256" key="2">
    <source>
        <dbReference type="SAM" id="SignalP"/>
    </source>
</evidence>
<organism evidence="3 4">
    <name type="scientific">Desulforhabdus amnigena</name>
    <dbReference type="NCBI Taxonomy" id="40218"/>
    <lineage>
        <taxon>Bacteria</taxon>
        <taxon>Pseudomonadati</taxon>
        <taxon>Thermodesulfobacteriota</taxon>
        <taxon>Syntrophobacteria</taxon>
        <taxon>Syntrophobacterales</taxon>
        <taxon>Syntrophobacteraceae</taxon>
        <taxon>Desulforhabdus</taxon>
    </lineage>
</organism>
<protein>
    <recommendedName>
        <fullName evidence="5">CARDB domain-containing protein</fullName>
    </recommendedName>
</protein>
<feature type="chain" id="PRO_5040724442" description="CARDB domain-containing protein" evidence="2">
    <location>
        <begin position="25"/>
        <end position="182"/>
    </location>
</feature>
<keyword evidence="1" id="KW-0812">Transmembrane</keyword>
<dbReference type="RefSeq" id="WP_281791802.1">
    <property type="nucleotide sequence ID" value="NZ_BSDR01000001.1"/>
</dbReference>
<feature type="transmembrane region" description="Helical" evidence="1">
    <location>
        <begin position="153"/>
        <end position="171"/>
    </location>
</feature>
<keyword evidence="2" id="KW-0732">Signal</keyword>
<feature type="signal peptide" evidence="2">
    <location>
        <begin position="1"/>
        <end position="24"/>
    </location>
</feature>
<evidence type="ECO:0000313" key="4">
    <source>
        <dbReference type="Proteomes" id="UP001144372"/>
    </source>
</evidence>
<dbReference type="AlphaFoldDB" id="A0A9W6CYV1"/>
<evidence type="ECO:0000313" key="3">
    <source>
        <dbReference type="EMBL" id="GLI32767.1"/>
    </source>
</evidence>
<proteinExistence type="predicted"/>